<proteinExistence type="predicted"/>
<gene>
    <name evidence="1" type="ORF">LCGC14_2957480</name>
</gene>
<accession>A0A0F8XD36</accession>
<comment type="caution">
    <text evidence="1">The sequence shown here is derived from an EMBL/GenBank/DDBJ whole genome shotgun (WGS) entry which is preliminary data.</text>
</comment>
<name>A0A0F8XD36_9ZZZZ</name>
<dbReference type="AlphaFoldDB" id="A0A0F8XD36"/>
<dbReference type="EMBL" id="LAZR01059773">
    <property type="protein sequence ID" value="KKK67097.1"/>
    <property type="molecule type" value="Genomic_DNA"/>
</dbReference>
<organism evidence="1">
    <name type="scientific">marine sediment metagenome</name>
    <dbReference type="NCBI Taxonomy" id="412755"/>
    <lineage>
        <taxon>unclassified sequences</taxon>
        <taxon>metagenomes</taxon>
        <taxon>ecological metagenomes</taxon>
    </lineage>
</organism>
<protein>
    <submittedName>
        <fullName evidence="1">Uncharacterized protein</fullName>
    </submittedName>
</protein>
<reference evidence="1" key="1">
    <citation type="journal article" date="2015" name="Nature">
        <title>Complex archaea that bridge the gap between prokaryotes and eukaryotes.</title>
        <authorList>
            <person name="Spang A."/>
            <person name="Saw J.H."/>
            <person name="Jorgensen S.L."/>
            <person name="Zaremba-Niedzwiedzka K."/>
            <person name="Martijn J."/>
            <person name="Lind A.E."/>
            <person name="van Eijk R."/>
            <person name="Schleper C."/>
            <person name="Guy L."/>
            <person name="Ettema T.J."/>
        </authorList>
    </citation>
    <scope>NUCLEOTIDE SEQUENCE</scope>
</reference>
<sequence>MTSQYQDTIAFEALAVAGTAVGFTAATFEGAYEATARVEGAQVRYRTDGTDPTASVGMVADPGDVIHVLSSRDLQAIKFIRTGGTATVNAEFVR</sequence>
<evidence type="ECO:0000313" key="1">
    <source>
        <dbReference type="EMBL" id="KKK67097.1"/>
    </source>
</evidence>